<protein>
    <submittedName>
        <fullName evidence="3">Uncharacterized protein</fullName>
    </submittedName>
</protein>
<feature type="coiled-coil region" evidence="1">
    <location>
        <begin position="64"/>
        <end position="91"/>
    </location>
</feature>
<evidence type="ECO:0000313" key="4">
    <source>
        <dbReference type="Proteomes" id="UP001634394"/>
    </source>
</evidence>
<name>A0ABD3VXM3_SINWO</name>
<comment type="caution">
    <text evidence="3">The sequence shown here is derived from an EMBL/GenBank/DDBJ whole genome shotgun (WGS) entry which is preliminary data.</text>
</comment>
<organism evidence="3 4">
    <name type="scientific">Sinanodonta woodiana</name>
    <name type="common">Chinese pond mussel</name>
    <name type="synonym">Anodonta woodiana</name>
    <dbReference type="NCBI Taxonomy" id="1069815"/>
    <lineage>
        <taxon>Eukaryota</taxon>
        <taxon>Metazoa</taxon>
        <taxon>Spiralia</taxon>
        <taxon>Lophotrochozoa</taxon>
        <taxon>Mollusca</taxon>
        <taxon>Bivalvia</taxon>
        <taxon>Autobranchia</taxon>
        <taxon>Heteroconchia</taxon>
        <taxon>Palaeoheterodonta</taxon>
        <taxon>Unionida</taxon>
        <taxon>Unionoidea</taxon>
        <taxon>Unionidae</taxon>
        <taxon>Unioninae</taxon>
        <taxon>Sinanodonta</taxon>
    </lineage>
</organism>
<keyword evidence="1" id="KW-0175">Coiled coil</keyword>
<feature type="compositionally biased region" description="Basic and acidic residues" evidence="2">
    <location>
        <begin position="156"/>
        <end position="186"/>
    </location>
</feature>
<proteinExistence type="predicted"/>
<dbReference type="EMBL" id="JBJQND010000009">
    <property type="protein sequence ID" value="KAL3866354.1"/>
    <property type="molecule type" value="Genomic_DNA"/>
</dbReference>
<evidence type="ECO:0000256" key="2">
    <source>
        <dbReference type="SAM" id="MobiDB-lite"/>
    </source>
</evidence>
<feature type="region of interest" description="Disordered" evidence="2">
    <location>
        <begin position="128"/>
        <end position="188"/>
    </location>
</feature>
<evidence type="ECO:0000256" key="1">
    <source>
        <dbReference type="SAM" id="Coils"/>
    </source>
</evidence>
<feature type="compositionally biased region" description="Polar residues" evidence="2">
    <location>
        <begin position="137"/>
        <end position="155"/>
    </location>
</feature>
<reference evidence="3 4" key="1">
    <citation type="submission" date="2024-11" db="EMBL/GenBank/DDBJ databases">
        <title>Chromosome-level genome assembly of the freshwater bivalve Anodonta woodiana.</title>
        <authorList>
            <person name="Chen X."/>
        </authorList>
    </citation>
    <scope>NUCLEOTIDE SEQUENCE [LARGE SCALE GENOMIC DNA]</scope>
    <source>
        <strain evidence="3">MN2024</strain>
        <tissue evidence="3">Gills</tissue>
    </source>
</reference>
<keyword evidence="4" id="KW-1185">Reference proteome</keyword>
<sequence>MASLGLEILFYILHDKLLNCYPEVELACLIILFRLWRIPRACNIQKEEYARRLESEMYYLRNEKIKQEKKFKELEERFEKQMQESKQHKNSEAKHNGISIHINDTSQCNGGVQTGKLYEQIQATLSEEYQSKRSKSRNGSATSVSNGDLQRGTSDQNKDEANQKKVSKVPESESSPKDGSGDKDSGNKIIYDEVDVPVSNVRVFVDINSSPMSDHHLEQEVDAHIEEPNTQHQLPSVTYRRSDHEGQIMDTSMGGIDNGGFDYVDEHGDKMDIMSVTEDGTKTYRSAQRSDVRNEKFKVRPPSDRQRLKSKVPGHFNLVTIRALCNGI</sequence>
<gene>
    <name evidence="3" type="ORF">ACJMK2_043659</name>
</gene>
<evidence type="ECO:0000313" key="3">
    <source>
        <dbReference type="EMBL" id="KAL3866354.1"/>
    </source>
</evidence>
<accession>A0ABD3VXM3</accession>
<dbReference type="Proteomes" id="UP001634394">
    <property type="component" value="Unassembled WGS sequence"/>
</dbReference>
<dbReference type="AlphaFoldDB" id="A0ABD3VXM3"/>